<sequence>MTTTRPDMPMPKPRPHHPASHWQSTRRLTLGLLLVWFVLTFGVIFFARELSGMRWFGWPLSFYMAAQGLALAYLLIVAVYTWQMRKIDRRQQDRPQDRKSQ</sequence>
<dbReference type="EMBL" id="CP002745">
    <property type="protein sequence ID" value="AEK63647.1"/>
    <property type="molecule type" value="Genomic_DNA"/>
</dbReference>
<dbReference type="STRING" id="1005048.CFU_3823"/>
<keyword evidence="2" id="KW-0812">Transmembrane</keyword>
<dbReference type="Pfam" id="PF13937">
    <property type="entry name" value="DUF4212"/>
    <property type="match status" value="1"/>
</dbReference>
<feature type="domain" description="Sodium symporter small subunit" evidence="3">
    <location>
        <begin position="20"/>
        <end position="90"/>
    </location>
</feature>
<dbReference type="Proteomes" id="UP000008392">
    <property type="component" value="Chromosome"/>
</dbReference>
<gene>
    <name evidence="4" type="ordered locus">CFU_3823</name>
</gene>
<reference evidence="4 5" key="4">
    <citation type="journal article" date="2010" name="Environ. Microbiol.">
        <title>The bacterial genus Collimonas: mycophagy, weathering and other adaptive solutions to life in oligotrophic soil environments.</title>
        <authorList>
            <person name="Leveau J.H."/>
            <person name="Uroz S."/>
            <person name="de Boer W."/>
        </authorList>
    </citation>
    <scope>NUCLEOTIDE SEQUENCE [LARGE SCALE GENOMIC DNA]</scope>
    <source>
        <strain evidence="4 5">Ter331</strain>
    </source>
</reference>
<keyword evidence="2" id="KW-1133">Transmembrane helix</keyword>
<evidence type="ECO:0000256" key="2">
    <source>
        <dbReference type="SAM" id="Phobius"/>
    </source>
</evidence>
<accession>G0AFZ7</accession>
<evidence type="ECO:0000256" key="1">
    <source>
        <dbReference type="SAM" id="MobiDB-lite"/>
    </source>
</evidence>
<feature type="region of interest" description="Disordered" evidence="1">
    <location>
        <begin position="1"/>
        <end position="22"/>
    </location>
</feature>
<name>G0AFZ7_COLFT</name>
<feature type="transmembrane region" description="Helical" evidence="2">
    <location>
        <begin position="28"/>
        <end position="48"/>
    </location>
</feature>
<evidence type="ECO:0000313" key="4">
    <source>
        <dbReference type="EMBL" id="AEK63647.1"/>
    </source>
</evidence>
<keyword evidence="2" id="KW-0472">Membrane</keyword>
<keyword evidence="5" id="KW-1185">Reference proteome</keyword>
<proteinExistence type="predicted"/>
<reference evidence="4 5" key="5">
    <citation type="journal article" date="2011" name="ISME J.">
        <title>Dual transcriptional profiling of a bacterial/fungal confrontation: Collimonas fungivorans versus Aspergillus niger.</title>
        <authorList>
            <person name="Mela F."/>
            <person name="Fritsche K."/>
            <person name="de Boer W."/>
            <person name="van Veen J.A."/>
            <person name="de Graaff L.H."/>
            <person name="van den Berg M."/>
            <person name="Leveau J.H."/>
        </authorList>
    </citation>
    <scope>NUCLEOTIDE SEQUENCE [LARGE SCALE GENOMIC DNA]</scope>
    <source>
        <strain evidence="4 5">Ter331</strain>
    </source>
</reference>
<reference evidence="5" key="6">
    <citation type="submission" date="2011-05" db="EMBL/GenBank/DDBJ databases">
        <title>Complete sequence of Collimonas fungivorans Ter331.</title>
        <authorList>
            <person name="Leveau J.H."/>
        </authorList>
    </citation>
    <scope>NUCLEOTIDE SEQUENCE [LARGE SCALE GENOMIC DNA]</scope>
    <source>
        <strain evidence="5">Ter331</strain>
    </source>
</reference>
<protein>
    <recommendedName>
        <fullName evidence="3">Sodium symporter small subunit domain-containing protein</fullName>
    </recommendedName>
</protein>
<dbReference type="AlphaFoldDB" id="G0AFZ7"/>
<evidence type="ECO:0000259" key="3">
    <source>
        <dbReference type="Pfam" id="PF13937"/>
    </source>
</evidence>
<dbReference type="NCBIfam" id="TIGR03647">
    <property type="entry name" value="Na_symport_sm"/>
    <property type="match status" value="1"/>
</dbReference>
<dbReference type="KEGG" id="cfu:CFU_3823"/>
<dbReference type="InterPro" id="IPR019886">
    <property type="entry name" value="Na_symporter_ssu"/>
</dbReference>
<dbReference type="eggNOG" id="COG4327">
    <property type="taxonomic scope" value="Bacteria"/>
</dbReference>
<feature type="transmembrane region" description="Helical" evidence="2">
    <location>
        <begin position="60"/>
        <end position="82"/>
    </location>
</feature>
<organism evidence="4 5">
    <name type="scientific">Collimonas fungivorans (strain Ter331)</name>
    <dbReference type="NCBI Taxonomy" id="1005048"/>
    <lineage>
        <taxon>Bacteria</taxon>
        <taxon>Pseudomonadati</taxon>
        <taxon>Pseudomonadota</taxon>
        <taxon>Betaproteobacteria</taxon>
        <taxon>Burkholderiales</taxon>
        <taxon>Oxalobacteraceae</taxon>
        <taxon>Collimonas</taxon>
    </lineage>
</organism>
<evidence type="ECO:0000313" key="5">
    <source>
        <dbReference type="Proteomes" id="UP000008392"/>
    </source>
</evidence>
<dbReference type="HOGENOM" id="CLU_2206884_0_0_4"/>
<reference evidence="4 5" key="1">
    <citation type="journal article" date="2004" name="Environ. Microbiol.">
        <title>Phylogeny-function analysis of (meta)genomic libraries: screening for expression of ribosomal RNA genes by large-insert library fluorescent in situ hybridization (LIL-FISH).</title>
        <authorList>
            <person name="Leveau J.H."/>
            <person name="Gerards S."/>
            <person name="de Boer W."/>
            <person name="van Veen J.A."/>
        </authorList>
    </citation>
    <scope>NUCLEOTIDE SEQUENCE [LARGE SCALE GENOMIC DNA]</scope>
    <source>
        <strain evidence="4 5">Ter331</strain>
    </source>
</reference>
<reference evidence="4 5" key="2">
    <citation type="journal article" date="2006" name="J. Microbiol. Methods">
        <title>Genomic flank-sequencing of plasposon insertion sites for rapid identification of functional genes.</title>
        <authorList>
            <person name="Leveau J.H."/>
            <person name="Gerards S."/>
            <person name="Fritsche K."/>
            <person name="Zondag G."/>
            <person name="van Veen J.A."/>
        </authorList>
    </citation>
    <scope>NUCLEOTIDE SEQUENCE [LARGE SCALE GENOMIC DNA]</scope>
    <source>
        <strain evidence="4 5">Ter331</strain>
    </source>
</reference>
<reference evidence="4 5" key="3">
    <citation type="journal article" date="2008" name="FEMS Microbiol. Ecol.">
        <title>Identification and characterization of genes underlying chitinolysis in Collimonas fungivorans Ter331.</title>
        <authorList>
            <person name="Fritsche K."/>
            <person name="de Boer W."/>
            <person name="Gerards S."/>
            <person name="van den Berg M."/>
            <person name="van Veen J.A."/>
            <person name="Leveau J.H."/>
        </authorList>
    </citation>
    <scope>NUCLEOTIDE SEQUENCE [LARGE SCALE GENOMIC DNA]</scope>
    <source>
        <strain evidence="4 5">Ter331</strain>
    </source>
</reference>